<evidence type="ECO:0000313" key="1">
    <source>
        <dbReference type="EMBL" id="KAI9913198.1"/>
    </source>
</evidence>
<dbReference type="EMBL" id="CM047583">
    <property type="protein sequence ID" value="KAI9913198.1"/>
    <property type="molecule type" value="Genomic_DNA"/>
</dbReference>
<organism evidence="1 2">
    <name type="scientific">Peronosclerospora sorghi</name>
    <dbReference type="NCBI Taxonomy" id="230839"/>
    <lineage>
        <taxon>Eukaryota</taxon>
        <taxon>Sar</taxon>
        <taxon>Stramenopiles</taxon>
        <taxon>Oomycota</taxon>
        <taxon>Peronosporomycetes</taxon>
        <taxon>Peronosporales</taxon>
        <taxon>Peronosporaceae</taxon>
        <taxon>Peronosclerospora</taxon>
    </lineage>
</organism>
<gene>
    <name evidence="1" type="ORF">PsorP6_006240</name>
</gene>
<accession>A0ACC0W513</accession>
<dbReference type="Proteomes" id="UP001163321">
    <property type="component" value="Chromosome 4"/>
</dbReference>
<name>A0ACC0W513_9STRA</name>
<evidence type="ECO:0000313" key="2">
    <source>
        <dbReference type="Proteomes" id="UP001163321"/>
    </source>
</evidence>
<sequence>MVPSGNFAQHEGNEEPNLKIGVSGTKLNTYDYLQSNEHFIYSADCGARCFWSHTTSPLLDERREVALLLSSSSPLGEVKDLTANVYTEQVRNRYLLLKTCLGDQAVFIHVSLPVTFEQTGSDRLSQDDDSFHIVLGDLNVTLDSFLDQATPYHHIPGHGRPVLRDWLDALRLIFIDAWHFQHPDLREFTSPTRKNRLDYCFLTVPLIRDHLAAINHVRDREGRCEDHTPVEFILTPKLSLY</sequence>
<keyword evidence="2" id="KW-1185">Reference proteome</keyword>
<comment type="caution">
    <text evidence="1">The sequence shown here is derived from an EMBL/GenBank/DDBJ whole genome shotgun (WGS) entry which is preliminary data.</text>
</comment>
<protein>
    <submittedName>
        <fullName evidence="1">Uncharacterized protein</fullName>
    </submittedName>
</protein>
<reference evidence="1 2" key="1">
    <citation type="journal article" date="2022" name="bioRxiv">
        <title>The genome of the oomycete Peronosclerospora sorghi, a cosmopolitan pathogen of maize and sorghum, is inflated with dispersed pseudogenes.</title>
        <authorList>
            <person name="Fletcher K."/>
            <person name="Martin F."/>
            <person name="Isakeit T."/>
            <person name="Cavanaugh K."/>
            <person name="Magill C."/>
            <person name="Michelmore R."/>
        </authorList>
    </citation>
    <scope>NUCLEOTIDE SEQUENCE [LARGE SCALE GENOMIC DNA]</scope>
    <source>
        <strain evidence="1">P6</strain>
    </source>
</reference>
<proteinExistence type="predicted"/>